<feature type="transmembrane region" description="Helical" evidence="9">
    <location>
        <begin position="112"/>
        <end position="132"/>
    </location>
</feature>
<feature type="transmembrane region" description="Helical" evidence="9">
    <location>
        <begin position="176"/>
        <end position="198"/>
    </location>
</feature>
<evidence type="ECO:0000313" key="12">
    <source>
        <dbReference type="EMBL" id="KAG5966868.1"/>
    </source>
</evidence>
<comment type="subcellular location">
    <subcellularLocation>
        <location evidence="1">Membrane</location>
        <topology evidence="1">Multi-pass membrane protein</topology>
    </subcellularLocation>
</comment>
<dbReference type="PANTHER" id="PTHR48022:SF28">
    <property type="entry name" value="MAJOR FACILITATOR SUPERFAMILY (MFS) PROFILE DOMAIN-CONTAINING PROTEIN-RELATED"/>
    <property type="match status" value="1"/>
</dbReference>
<dbReference type="GO" id="GO:0016020">
    <property type="term" value="C:membrane"/>
    <property type="evidence" value="ECO:0007669"/>
    <property type="project" value="UniProtKB-SubCell"/>
</dbReference>
<evidence type="ECO:0000313" key="13">
    <source>
        <dbReference type="Proteomes" id="UP000742024"/>
    </source>
</evidence>
<feature type="transmembrane region" description="Helical" evidence="9">
    <location>
        <begin position="52"/>
        <end position="75"/>
    </location>
</feature>
<reference evidence="12 13" key="1">
    <citation type="journal article" date="2020" name="bioRxiv">
        <title>Whole genome comparisons of ergot fungi reveals the divergence and evolution of species within the genus Claviceps are the result of varying mechanisms driving genome evolution and host range expansion.</title>
        <authorList>
            <person name="Wyka S.A."/>
            <person name="Mondo S.J."/>
            <person name="Liu M."/>
            <person name="Dettman J."/>
            <person name="Nalam V."/>
            <person name="Broders K.D."/>
        </authorList>
    </citation>
    <scope>NUCLEOTIDE SEQUENCE</scope>
    <source>
        <strain evidence="12">CCC 1102</strain>
        <strain evidence="11 13">LM583</strain>
    </source>
</reference>
<feature type="transmembrane region" description="Helical" evidence="9">
    <location>
        <begin position="371"/>
        <end position="395"/>
    </location>
</feature>
<feature type="transmembrane region" description="Helical" evidence="9">
    <location>
        <begin position="270"/>
        <end position="292"/>
    </location>
</feature>
<feature type="transmembrane region" description="Helical" evidence="9">
    <location>
        <begin position="87"/>
        <end position="106"/>
    </location>
</feature>
<keyword evidence="4 9" id="KW-0812">Transmembrane</keyword>
<feature type="transmembrane region" description="Helical" evidence="9">
    <location>
        <begin position="144"/>
        <end position="164"/>
    </location>
</feature>
<feature type="transmembrane region" description="Helical" evidence="9">
    <location>
        <begin position="12"/>
        <end position="32"/>
    </location>
</feature>
<keyword evidence="5 9" id="KW-1133">Transmembrane helix</keyword>
<dbReference type="EMBL" id="SRPS01000129">
    <property type="protein sequence ID" value="KAG5966868.1"/>
    <property type="molecule type" value="Genomic_DNA"/>
</dbReference>
<comment type="caution">
    <text evidence="12">The sequence shown here is derived from an EMBL/GenBank/DDBJ whole genome shotgun (WGS) entry which is preliminary data.</text>
</comment>
<feature type="region of interest" description="Disordered" evidence="8">
    <location>
        <begin position="479"/>
        <end position="524"/>
    </location>
</feature>
<dbReference type="FunFam" id="1.20.1250.20:FF:000090">
    <property type="entry name" value="MFS sugar transporter, putative"/>
    <property type="match status" value="1"/>
</dbReference>
<organism evidence="12 14">
    <name type="scientific">Claviceps arundinis</name>
    <dbReference type="NCBI Taxonomy" id="1623583"/>
    <lineage>
        <taxon>Eukaryota</taxon>
        <taxon>Fungi</taxon>
        <taxon>Dikarya</taxon>
        <taxon>Ascomycota</taxon>
        <taxon>Pezizomycotina</taxon>
        <taxon>Sordariomycetes</taxon>
        <taxon>Hypocreomycetidae</taxon>
        <taxon>Hypocreales</taxon>
        <taxon>Clavicipitaceae</taxon>
        <taxon>Claviceps</taxon>
    </lineage>
</organism>
<dbReference type="AlphaFoldDB" id="A0A9P7SN30"/>
<dbReference type="NCBIfam" id="TIGR00879">
    <property type="entry name" value="SP"/>
    <property type="match status" value="1"/>
</dbReference>
<accession>A0A9P7SN30</accession>
<dbReference type="InterPro" id="IPR036259">
    <property type="entry name" value="MFS_trans_sf"/>
</dbReference>
<evidence type="ECO:0000259" key="10">
    <source>
        <dbReference type="PROSITE" id="PS50850"/>
    </source>
</evidence>
<feature type="transmembrane region" description="Helical" evidence="9">
    <location>
        <begin position="439"/>
        <end position="457"/>
    </location>
</feature>
<dbReference type="SUPFAM" id="SSF103473">
    <property type="entry name" value="MFS general substrate transporter"/>
    <property type="match status" value="1"/>
</dbReference>
<evidence type="ECO:0000256" key="9">
    <source>
        <dbReference type="SAM" id="Phobius"/>
    </source>
</evidence>
<keyword evidence="6 9" id="KW-0472">Membrane</keyword>
<dbReference type="InterPro" id="IPR050360">
    <property type="entry name" value="MFS_Sugar_Transporters"/>
</dbReference>
<feature type="transmembrane region" description="Helical" evidence="9">
    <location>
        <begin position="336"/>
        <end position="359"/>
    </location>
</feature>
<evidence type="ECO:0000256" key="4">
    <source>
        <dbReference type="ARBA" id="ARBA00022692"/>
    </source>
</evidence>
<dbReference type="InterPro" id="IPR005828">
    <property type="entry name" value="MFS_sugar_transport-like"/>
</dbReference>
<evidence type="ECO:0000256" key="3">
    <source>
        <dbReference type="ARBA" id="ARBA00022448"/>
    </source>
</evidence>
<dbReference type="Proteomes" id="UP000784919">
    <property type="component" value="Unassembled WGS sequence"/>
</dbReference>
<evidence type="ECO:0000313" key="14">
    <source>
        <dbReference type="Proteomes" id="UP000784919"/>
    </source>
</evidence>
<feature type="domain" description="Major facilitator superfamily (MFS) profile" evidence="10">
    <location>
        <begin position="19"/>
        <end position="461"/>
    </location>
</feature>
<dbReference type="PANTHER" id="PTHR48022">
    <property type="entry name" value="PLASTIDIC GLUCOSE TRANSPORTER 4"/>
    <property type="match status" value="1"/>
</dbReference>
<sequence length="524" mass="56933">MGAMGQLPELQGRALLLTVTTLTSLGFMLIGYDNGLMGGLVNSPAFGQTFNYPNSTMIAVIVAIFEVGCFFGSILSAVFGERLGRRWTIGYGCVIMVVGVVLQASSSSRAQMIVGRVVSGMGLGIVNSTIPVMQAEFSPKATRGIFVCAQLSTLNLGIFLVYWIDYAFSSNTAAYAWRIPVSLQGICLALMLLLLPLIPETPRWLASHGRADECARVLAAMQDATLDDTEVQRQHASIMQAIALEASQKHGSTSWRHLLADDGVHSRSRLLMACAIQAFQQLGGINAVTYYTSTLFSKSIGFDDHTAALMSGFLQTWFFVASFIPWFLIDRVGRKPLLVSMISVMAAAMAVQTGLIYQIENETSAAHAAGIAATLMLFLFQGAFTIGFQATVWVYPSEILPLRLRQTGSSISTAVNWIFNYTVVQITPIAIENIGWKTFIIFAILNATWVPIIYFFFPETKGMELEDVDALFAGDKNSNASSGSAIGNASDDANGSGMELDRDETSAAVSWRKKGPWEHSRHQV</sequence>
<gene>
    <name evidence="12" type="ORF">E4U56_001075</name>
    <name evidence="11" type="ORF">E4U57_007064</name>
</gene>
<dbReference type="PROSITE" id="PS50850">
    <property type="entry name" value="MFS"/>
    <property type="match status" value="1"/>
</dbReference>
<feature type="compositionally biased region" description="Low complexity" evidence="8">
    <location>
        <begin position="479"/>
        <end position="493"/>
    </location>
</feature>
<comment type="similarity">
    <text evidence="2 7">Belongs to the major facilitator superfamily. Sugar transporter (TC 2.A.1.1) family.</text>
</comment>
<evidence type="ECO:0000256" key="7">
    <source>
        <dbReference type="RuleBase" id="RU003346"/>
    </source>
</evidence>
<evidence type="ECO:0000256" key="5">
    <source>
        <dbReference type="ARBA" id="ARBA00022989"/>
    </source>
</evidence>
<keyword evidence="3 7" id="KW-0813">Transport</keyword>
<dbReference type="OrthoDB" id="6612291at2759"/>
<name>A0A9P7SN30_9HYPO</name>
<evidence type="ECO:0000313" key="11">
    <source>
        <dbReference type="EMBL" id="KAG5962393.1"/>
    </source>
</evidence>
<dbReference type="InterPro" id="IPR003663">
    <property type="entry name" value="Sugar/inositol_transpt"/>
</dbReference>
<evidence type="ECO:0000256" key="1">
    <source>
        <dbReference type="ARBA" id="ARBA00004141"/>
    </source>
</evidence>
<evidence type="ECO:0000256" key="6">
    <source>
        <dbReference type="ARBA" id="ARBA00023136"/>
    </source>
</evidence>
<evidence type="ECO:0000256" key="8">
    <source>
        <dbReference type="SAM" id="MobiDB-lite"/>
    </source>
</evidence>
<dbReference type="GO" id="GO:0005351">
    <property type="term" value="F:carbohydrate:proton symporter activity"/>
    <property type="evidence" value="ECO:0007669"/>
    <property type="project" value="TreeGrafter"/>
</dbReference>
<protein>
    <recommendedName>
        <fullName evidence="10">Major facilitator superfamily (MFS) profile domain-containing protein</fullName>
    </recommendedName>
</protein>
<proteinExistence type="inferred from homology"/>
<dbReference type="InterPro" id="IPR020846">
    <property type="entry name" value="MFS_dom"/>
</dbReference>
<dbReference type="Gene3D" id="1.20.1250.20">
    <property type="entry name" value="MFS general substrate transporter like domains"/>
    <property type="match status" value="1"/>
</dbReference>
<feature type="compositionally biased region" description="Basic and acidic residues" evidence="8">
    <location>
        <begin position="515"/>
        <end position="524"/>
    </location>
</feature>
<dbReference type="Pfam" id="PF00083">
    <property type="entry name" value="Sugar_tr"/>
    <property type="match status" value="1"/>
</dbReference>
<feature type="transmembrane region" description="Helical" evidence="9">
    <location>
        <begin position="312"/>
        <end position="329"/>
    </location>
</feature>
<dbReference type="EMBL" id="SRPR01000068">
    <property type="protein sequence ID" value="KAG5962393.1"/>
    <property type="molecule type" value="Genomic_DNA"/>
</dbReference>
<keyword evidence="13" id="KW-1185">Reference proteome</keyword>
<evidence type="ECO:0000256" key="2">
    <source>
        <dbReference type="ARBA" id="ARBA00010992"/>
    </source>
</evidence>
<dbReference type="PRINTS" id="PR00171">
    <property type="entry name" value="SUGRTRNSPORT"/>
</dbReference>
<dbReference type="Proteomes" id="UP000742024">
    <property type="component" value="Unassembled WGS sequence"/>
</dbReference>